<keyword evidence="2" id="KW-1185">Reference proteome</keyword>
<dbReference type="Proteomes" id="UP000199679">
    <property type="component" value="Chromosome I"/>
</dbReference>
<organism evidence="1 2">
    <name type="scientific">Mucilaginibacter mallensis</name>
    <dbReference type="NCBI Taxonomy" id="652787"/>
    <lineage>
        <taxon>Bacteria</taxon>
        <taxon>Pseudomonadati</taxon>
        <taxon>Bacteroidota</taxon>
        <taxon>Sphingobacteriia</taxon>
        <taxon>Sphingobacteriales</taxon>
        <taxon>Sphingobacteriaceae</taxon>
        <taxon>Mucilaginibacter</taxon>
    </lineage>
</organism>
<dbReference type="AlphaFoldDB" id="A0A1H1YQ47"/>
<dbReference type="RefSeq" id="WP_091373850.1">
    <property type="nucleotide sequence ID" value="NZ_LT629740.1"/>
</dbReference>
<proteinExistence type="predicted"/>
<evidence type="ECO:0000313" key="2">
    <source>
        <dbReference type="Proteomes" id="UP000199679"/>
    </source>
</evidence>
<dbReference type="STRING" id="652787.SAMN05216490_2809"/>
<protein>
    <submittedName>
        <fullName evidence="1">Uncharacterized protein</fullName>
    </submittedName>
</protein>
<dbReference type="EMBL" id="LT629740">
    <property type="protein sequence ID" value="SDT23442.1"/>
    <property type="molecule type" value="Genomic_DNA"/>
</dbReference>
<name>A0A1H1YQ47_MUCMA</name>
<dbReference type="OrthoDB" id="1441538at2"/>
<accession>A0A1H1YQ47</accession>
<reference evidence="1 2" key="1">
    <citation type="submission" date="2016-10" db="EMBL/GenBank/DDBJ databases">
        <authorList>
            <person name="de Groot N.N."/>
        </authorList>
    </citation>
    <scope>NUCLEOTIDE SEQUENCE [LARGE SCALE GENOMIC DNA]</scope>
    <source>
        <strain evidence="1 2">MP1X4</strain>
    </source>
</reference>
<gene>
    <name evidence="1" type="ORF">SAMN05216490_2809</name>
</gene>
<sequence length="165" mass="18633">MSTAPIDNIIRFLGSVGIKVIIRPINGHTFLPGLQLEDGKLIIDTEKLLYPGDILHEAGHLATMPPELRKTMSDILPNNDLNQGGEMMTLAWSYAACIHLDIDPAFVFHTEGYKGESENIIQNFAEGRFVGLPLLQWAGMCYDEQKARELNKPPYPKMIRWLREN</sequence>
<evidence type="ECO:0000313" key="1">
    <source>
        <dbReference type="EMBL" id="SDT23442.1"/>
    </source>
</evidence>